<dbReference type="Proteomes" id="UP000438345">
    <property type="component" value="Chromosome"/>
</dbReference>
<evidence type="ECO:0000313" key="1">
    <source>
        <dbReference type="EMBL" id="QGZ90863.1"/>
    </source>
</evidence>
<dbReference type="AlphaFoldDB" id="A0A857D5L6"/>
<accession>A0A857D5L6</accession>
<dbReference type="EMBL" id="CP046973">
    <property type="protein sequence ID" value="QGZ90863.1"/>
    <property type="molecule type" value="Genomic_DNA"/>
</dbReference>
<name>A0A857D5L6_MICAE</name>
<dbReference type="RefSeq" id="WP_158200754.1">
    <property type="nucleotide sequence ID" value="NZ_CP046973.1"/>
</dbReference>
<organism evidence="1 2">
    <name type="scientific">Microcystis aeruginosa FD4</name>
    <dbReference type="NCBI Taxonomy" id="2686288"/>
    <lineage>
        <taxon>Bacteria</taxon>
        <taxon>Bacillati</taxon>
        <taxon>Cyanobacteriota</taxon>
        <taxon>Cyanophyceae</taxon>
        <taxon>Oscillatoriophycideae</taxon>
        <taxon>Chroococcales</taxon>
        <taxon>Microcystaceae</taxon>
        <taxon>Microcystis</taxon>
    </lineage>
</organism>
<protein>
    <submittedName>
        <fullName evidence="1">Uncharacterized protein</fullName>
    </submittedName>
</protein>
<evidence type="ECO:0000313" key="2">
    <source>
        <dbReference type="Proteomes" id="UP000438345"/>
    </source>
</evidence>
<reference evidence="1 2" key="1">
    <citation type="submission" date="2019-12" db="EMBL/GenBank/DDBJ databases">
        <title>Complete genome sequence of Microcystis aeruginosa strain FD4.</title>
        <authorList>
            <person name="Urakawa H."/>
        </authorList>
    </citation>
    <scope>NUCLEOTIDE SEQUENCE [LARGE SCALE GENOMIC DNA]</scope>
    <source>
        <strain evidence="1 2">FD4</strain>
    </source>
</reference>
<sequence>MENLIEIIPSFEIQLGKEINPDLFDQVRQLEKQRNLFLQKQISFEDYCDAIAIACNIDEYLDEIDNRLDQWR</sequence>
<gene>
    <name evidence="1" type="ORF">GQR42_16385</name>
</gene>
<proteinExistence type="predicted"/>